<evidence type="ECO:0000313" key="3">
    <source>
        <dbReference type="EMBL" id="MBI5170682.1"/>
    </source>
</evidence>
<comment type="caution">
    <text evidence="3">The sequence shown here is derived from an EMBL/GenBank/DDBJ whole genome shotgun (WGS) entry which is preliminary data.</text>
</comment>
<dbReference type="EMBL" id="JACRIW010000103">
    <property type="protein sequence ID" value="MBI5170682.1"/>
    <property type="molecule type" value="Genomic_DNA"/>
</dbReference>
<dbReference type="SMART" id="SM00564">
    <property type="entry name" value="PQQ"/>
    <property type="match status" value="4"/>
</dbReference>
<sequence length="532" mass="58287">MKFRTTLAALACAVLVPVAALAATPRWTYTTTDIAFQRVTSLGTLLVSSDDALRVINPADGSVLWERKDLAKFKECNFDELENTPYGMLDIGEGMGGTRRHVEVIDLQTGKTKWDSEKLPILSSTGQIQVAHKRMLVIFGLAKKGNKPMTVAVDTETGEIKWQQERLFEKPLLLFEVKGSGRMFKRMSIAGNQPATFPDENSMVVWLSEDGPIKINLETGAKEWACVGLKGKTPAAMNYGFCGMLSADGVIYVPYEKSLQAVSAKSGELLWKKEKDFRGRPCQMMIVQQGIVVRGASFMDGDKPKGKPFIDVLNPATGESVWKKPFKDLEDATSFDVDGDRVYICADNEMHSVALADGTDQILAKFKFKEGEVPSSLSLRDGGFLLTSSQSLLKLSKAGKEEWRAYYAAPGQAGWIKIVTTAVVMATNAASAASAYDRAQRYGGTQTYYLSGNPELSRRFKATTAGVDFRYILTSVEEGGKKRPGLVKVAKADGKIVSSVQLGDKTPEYEVDEVEGILYFKKSDGVIEAYAL</sequence>
<feature type="signal peptide" evidence="1">
    <location>
        <begin position="1"/>
        <end position="22"/>
    </location>
</feature>
<accession>A0A933W9J0</accession>
<dbReference type="InterPro" id="IPR015943">
    <property type="entry name" value="WD40/YVTN_repeat-like_dom_sf"/>
</dbReference>
<protein>
    <submittedName>
        <fullName evidence="3">PQQ-binding-like beta-propeller repeat protein</fullName>
    </submittedName>
</protein>
<feature type="domain" description="Pyrrolo-quinoline quinone repeat" evidence="2">
    <location>
        <begin position="152"/>
        <end position="393"/>
    </location>
</feature>
<name>A0A933W9J0_UNCEI</name>
<evidence type="ECO:0000313" key="4">
    <source>
        <dbReference type="Proteomes" id="UP000696931"/>
    </source>
</evidence>
<dbReference type="Gene3D" id="2.130.10.10">
    <property type="entry name" value="YVTN repeat-like/Quinoprotein amine dehydrogenase"/>
    <property type="match status" value="2"/>
</dbReference>
<evidence type="ECO:0000256" key="1">
    <source>
        <dbReference type="SAM" id="SignalP"/>
    </source>
</evidence>
<dbReference type="Proteomes" id="UP000696931">
    <property type="component" value="Unassembled WGS sequence"/>
</dbReference>
<dbReference type="InterPro" id="IPR018391">
    <property type="entry name" value="PQQ_b-propeller_rpt"/>
</dbReference>
<dbReference type="InterPro" id="IPR011047">
    <property type="entry name" value="Quinoprotein_ADH-like_sf"/>
</dbReference>
<keyword evidence="1" id="KW-0732">Signal</keyword>
<evidence type="ECO:0000259" key="2">
    <source>
        <dbReference type="Pfam" id="PF13360"/>
    </source>
</evidence>
<organism evidence="3 4">
    <name type="scientific">Eiseniibacteriota bacterium</name>
    <dbReference type="NCBI Taxonomy" id="2212470"/>
    <lineage>
        <taxon>Bacteria</taxon>
        <taxon>Candidatus Eiseniibacteriota</taxon>
    </lineage>
</organism>
<dbReference type="AlphaFoldDB" id="A0A933W9J0"/>
<gene>
    <name evidence="3" type="ORF">HZA61_14430</name>
</gene>
<dbReference type="InterPro" id="IPR002372">
    <property type="entry name" value="PQQ_rpt_dom"/>
</dbReference>
<dbReference type="Pfam" id="PF13360">
    <property type="entry name" value="PQQ_2"/>
    <property type="match status" value="1"/>
</dbReference>
<dbReference type="PANTHER" id="PTHR34512:SF30">
    <property type="entry name" value="OUTER MEMBRANE PROTEIN ASSEMBLY FACTOR BAMB"/>
    <property type="match status" value="1"/>
</dbReference>
<reference evidence="3" key="1">
    <citation type="submission" date="2020-07" db="EMBL/GenBank/DDBJ databases">
        <title>Huge and variable diversity of episymbiotic CPR bacteria and DPANN archaea in groundwater ecosystems.</title>
        <authorList>
            <person name="He C.Y."/>
            <person name="Keren R."/>
            <person name="Whittaker M."/>
            <person name="Farag I.F."/>
            <person name="Doudna J."/>
            <person name="Cate J.H.D."/>
            <person name="Banfield J.F."/>
        </authorList>
    </citation>
    <scope>NUCLEOTIDE SEQUENCE</scope>
    <source>
        <strain evidence="3">NC_groundwater_1813_Pr3_B-0.1um_71_17</strain>
    </source>
</reference>
<dbReference type="SUPFAM" id="SSF50998">
    <property type="entry name" value="Quinoprotein alcohol dehydrogenase-like"/>
    <property type="match status" value="1"/>
</dbReference>
<dbReference type="PANTHER" id="PTHR34512">
    <property type="entry name" value="CELL SURFACE PROTEIN"/>
    <property type="match status" value="1"/>
</dbReference>
<feature type="chain" id="PRO_5037969183" evidence="1">
    <location>
        <begin position="23"/>
        <end position="532"/>
    </location>
</feature>
<proteinExistence type="predicted"/>